<comment type="caution">
    <text evidence="3">The sequence shown here is derived from an EMBL/GenBank/DDBJ whole genome shotgun (WGS) entry which is preliminary data.</text>
</comment>
<feature type="domain" description="Glycosyl transferase family 1" evidence="1">
    <location>
        <begin position="232"/>
        <end position="395"/>
    </location>
</feature>
<sequence length="428" mass="49312">MYFDILLLIILGNLENIFYFTSIRVNIMKILVIQESDWLERNPHQQHHLMDRMAVRGHEIHVIDYPIDWPKDKSDNSLVYPKKTFHNVSKVDERANIQVIRPSFIKLPVISYLSLANSHKKEIKKQIKDFKPDVIIALGLMNAYIASKIAKKENIPFVYYLIDVLYTLIPEKAFQSFGKMINKKAVSNSDLVITINEQLKSLAIDLGSNKNETIVIDAGIDFDSYNPDLDDFKIRNELNIAENDIVLFFMGWIYDFAGMKELAIELGKRKNEYPNIKIVIVGDGDAYEDILKIKEDYNLSGQLILTGKQPYTKIPEFLSLADFCLLPAYIDEEIMQDIVPIKLYEYLAMKKVVIATKLPGIFKEFGESNGIVYVNEAKDVLESVKSIIKNGNYEDIANSGRDFVKDNDWNVITDNFEKVLYDLIKKEN</sequence>
<name>A0A644T7C4_9ZZZZ</name>
<evidence type="ECO:0000259" key="1">
    <source>
        <dbReference type="Pfam" id="PF00534"/>
    </source>
</evidence>
<proteinExistence type="predicted"/>
<evidence type="ECO:0000259" key="2">
    <source>
        <dbReference type="Pfam" id="PF13439"/>
    </source>
</evidence>
<dbReference type="GO" id="GO:0016757">
    <property type="term" value="F:glycosyltransferase activity"/>
    <property type="evidence" value="ECO:0007669"/>
    <property type="project" value="InterPro"/>
</dbReference>
<evidence type="ECO:0008006" key="4">
    <source>
        <dbReference type="Google" id="ProtNLM"/>
    </source>
</evidence>
<protein>
    <recommendedName>
        <fullName evidence="4">D-inositol-3-phosphate glycosyltransferase</fullName>
    </recommendedName>
</protein>
<evidence type="ECO:0000313" key="3">
    <source>
        <dbReference type="EMBL" id="MPL62818.1"/>
    </source>
</evidence>
<reference evidence="3" key="1">
    <citation type="submission" date="2019-08" db="EMBL/GenBank/DDBJ databases">
        <authorList>
            <person name="Kucharzyk K."/>
            <person name="Murdoch R.W."/>
            <person name="Higgins S."/>
            <person name="Loffler F."/>
        </authorList>
    </citation>
    <scope>NUCLEOTIDE SEQUENCE</scope>
</reference>
<feature type="domain" description="Glycosyltransferase subfamily 4-like N-terminal" evidence="2">
    <location>
        <begin position="47"/>
        <end position="223"/>
    </location>
</feature>
<dbReference type="Gene3D" id="3.40.50.2000">
    <property type="entry name" value="Glycogen Phosphorylase B"/>
    <property type="match status" value="2"/>
</dbReference>
<dbReference type="SUPFAM" id="SSF53756">
    <property type="entry name" value="UDP-Glycosyltransferase/glycogen phosphorylase"/>
    <property type="match status" value="1"/>
</dbReference>
<dbReference type="PANTHER" id="PTHR12526">
    <property type="entry name" value="GLYCOSYLTRANSFERASE"/>
    <property type="match status" value="1"/>
</dbReference>
<accession>A0A644T7C4</accession>
<dbReference type="InterPro" id="IPR001296">
    <property type="entry name" value="Glyco_trans_1"/>
</dbReference>
<dbReference type="Pfam" id="PF13439">
    <property type="entry name" value="Glyco_transf_4"/>
    <property type="match status" value="1"/>
</dbReference>
<gene>
    <name evidence="3" type="ORF">SDC9_08438</name>
</gene>
<organism evidence="3">
    <name type="scientific">bioreactor metagenome</name>
    <dbReference type="NCBI Taxonomy" id="1076179"/>
    <lineage>
        <taxon>unclassified sequences</taxon>
        <taxon>metagenomes</taxon>
        <taxon>ecological metagenomes</taxon>
    </lineage>
</organism>
<dbReference type="InterPro" id="IPR028098">
    <property type="entry name" value="Glyco_trans_4-like_N"/>
</dbReference>
<dbReference type="AlphaFoldDB" id="A0A644T7C4"/>
<dbReference type="EMBL" id="VSSQ01000019">
    <property type="protein sequence ID" value="MPL62818.1"/>
    <property type="molecule type" value="Genomic_DNA"/>
</dbReference>
<dbReference type="Pfam" id="PF00534">
    <property type="entry name" value="Glycos_transf_1"/>
    <property type="match status" value="1"/>
</dbReference>